<dbReference type="PANTHER" id="PTHR24148">
    <property type="entry name" value="ANKYRIN REPEAT DOMAIN-CONTAINING PROTEIN 39 HOMOLOG-RELATED"/>
    <property type="match status" value="1"/>
</dbReference>
<accession>A0A177BUV5</accession>
<dbReference type="Pfam" id="PF06985">
    <property type="entry name" value="HET"/>
    <property type="match status" value="1"/>
</dbReference>
<dbReference type="GeneID" id="28763202"/>
<dbReference type="AlphaFoldDB" id="A0A177BUV5"/>
<reference evidence="2 3" key="1">
    <citation type="submission" date="2016-05" db="EMBL/GenBank/DDBJ databases">
        <title>Comparative analysis of secretome profiles of manganese(II)-oxidizing ascomycete fungi.</title>
        <authorList>
            <consortium name="DOE Joint Genome Institute"/>
            <person name="Zeiner C.A."/>
            <person name="Purvine S.O."/>
            <person name="Zink E.M."/>
            <person name="Wu S."/>
            <person name="Pasa-Tolic L."/>
            <person name="Chaput D.L."/>
            <person name="Haridas S."/>
            <person name="Grigoriev I.V."/>
            <person name="Santelli C.M."/>
            <person name="Hansel C.M."/>
        </authorList>
    </citation>
    <scope>NUCLEOTIDE SEQUENCE [LARGE SCALE GENOMIC DNA]</scope>
    <source>
        <strain evidence="2 3">AP3s5-JAC2a</strain>
    </source>
</reference>
<gene>
    <name evidence="2" type="ORF">CC84DRAFT_1169660</name>
</gene>
<name>A0A177BUV5_9PLEO</name>
<dbReference type="InterPro" id="IPR052895">
    <property type="entry name" value="HetReg/Transcr_Mod"/>
</dbReference>
<dbReference type="InParanoid" id="A0A177BUV5"/>
<evidence type="ECO:0000313" key="2">
    <source>
        <dbReference type="EMBL" id="OAF98925.1"/>
    </source>
</evidence>
<dbReference type="InterPro" id="IPR010730">
    <property type="entry name" value="HET"/>
</dbReference>
<protein>
    <submittedName>
        <fullName evidence="2">HET-domain-containing protein</fullName>
    </submittedName>
</protein>
<dbReference type="RefSeq" id="XP_018029291.1">
    <property type="nucleotide sequence ID" value="XM_018179716.1"/>
</dbReference>
<dbReference type="PANTHER" id="PTHR24148:SF73">
    <property type="entry name" value="HET DOMAIN PROTEIN (AFU_ORTHOLOGUE AFUA_8G01020)"/>
    <property type="match status" value="1"/>
</dbReference>
<proteinExistence type="predicted"/>
<evidence type="ECO:0000259" key="1">
    <source>
        <dbReference type="Pfam" id="PF06985"/>
    </source>
</evidence>
<keyword evidence="3" id="KW-1185">Reference proteome</keyword>
<dbReference type="Pfam" id="PF26639">
    <property type="entry name" value="Het-6_barrel"/>
    <property type="match status" value="1"/>
</dbReference>
<dbReference type="EMBL" id="KV441563">
    <property type="protein sequence ID" value="OAF98925.1"/>
    <property type="molecule type" value="Genomic_DNA"/>
</dbReference>
<dbReference type="OrthoDB" id="2157530at2759"/>
<sequence>MRRWEWPYRYGYTFAGNLHQNLYLPFRPPFSFRVLELQPGHTSSPVQCNLLNAALDDAPNYEALSYCWGDPKDSQTITCDGRSFPVTRNLHEALVGLRRRSGKRTLWVDALCINQRDYAERNQQLRLMGQIYRKADRVVAWVGRESDVAGIAKNVFEKLRALEERVGGVVILEPDAQHLRALGLPEELWPAWSALRYFFKLAWFQRVWVIQEVANASQLDVTCGEVHLPWDDLVFAARCVAESPMLAGSNTAQICQHIGFIDECRRSSQHGTGGQLSLFNLLYRSRRCGATDLRDKIFGLYPLVKDQSTLPEANYEKAVRTVYTETALHLIRTTGRLDVLSCAGAARVPHTRPLNLPSWVPDWHSYDKSTPLAPFSEPSTSRLDYEVSEDLSKLTLSGDIVDEIVSLSDIILPFRYALNGAHVNLLFQQWPDASVVLEPTQEIIRVLDVLPQRAALGDFNIASLPSASYTKGWLKANRNQLTKTFYGRRVFRSAGGRLGLASSQARLGDNIVALEGGTVPLVVRRKENAYSLVGECFLADFMDGLSFKNANTASKITLE</sequence>
<organism evidence="2 3">
    <name type="scientific">Paraphaeosphaeria sporulosa</name>
    <dbReference type="NCBI Taxonomy" id="1460663"/>
    <lineage>
        <taxon>Eukaryota</taxon>
        <taxon>Fungi</taxon>
        <taxon>Dikarya</taxon>
        <taxon>Ascomycota</taxon>
        <taxon>Pezizomycotina</taxon>
        <taxon>Dothideomycetes</taxon>
        <taxon>Pleosporomycetidae</taxon>
        <taxon>Pleosporales</taxon>
        <taxon>Massarineae</taxon>
        <taxon>Didymosphaeriaceae</taxon>
        <taxon>Paraphaeosphaeria</taxon>
    </lineage>
</organism>
<evidence type="ECO:0000313" key="3">
    <source>
        <dbReference type="Proteomes" id="UP000077069"/>
    </source>
</evidence>
<dbReference type="STRING" id="1460663.A0A177BUV5"/>
<dbReference type="Proteomes" id="UP000077069">
    <property type="component" value="Unassembled WGS sequence"/>
</dbReference>
<feature type="domain" description="Heterokaryon incompatibility" evidence="1">
    <location>
        <begin position="61"/>
        <end position="212"/>
    </location>
</feature>